<sequence length="47" mass="4943">MTISIFFVANTQVGIGVAFVGITPVGYVMVSSLQALVLGIPTILFTR</sequence>
<name>A0A383S5X7_9ACTN</name>
<dbReference type="AlphaFoldDB" id="A0A383S5X7"/>
<evidence type="ECO:0000313" key="1">
    <source>
        <dbReference type="EMBL" id="SYZ33388.1"/>
    </source>
</evidence>
<organism evidence="1 2">
    <name type="scientific">Propionibacterium australiense</name>
    <dbReference type="NCBI Taxonomy" id="119981"/>
    <lineage>
        <taxon>Bacteria</taxon>
        <taxon>Bacillati</taxon>
        <taxon>Actinomycetota</taxon>
        <taxon>Actinomycetes</taxon>
        <taxon>Propionibacteriales</taxon>
        <taxon>Propionibacteriaceae</taxon>
        <taxon>Propionibacterium</taxon>
    </lineage>
</organism>
<keyword evidence="2" id="KW-1185">Reference proteome</keyword>
<protein>
    <submittedName>
        <fullName evidence="1">Uncharacterized protein</fullName>
    </submittedName>
</protein>
<dbReference type="Proteomes" id="UP000263928">
    <property type="component" value="Unassembled WGS sequence"/>
</dbReference>
<proteinExistence type="predicted"/>
<dbReference type="RefSeq" id="WP_170175603.1">
    <property type="nucleotide sequence ID" value="NZ_LR134442.1"/>
</dbReference>
<evidence type="ECO:0000313" key="2">
    <source>
        <dbReference type="Proteomes" id="UP000263928"/>
    </source>
</evidence>
<dbReference type="EMBL" id="UNQJ01000007">
    <property type="protein sequence ID" value="SYZ33388.1"/>
    <property type="molecule type" value="Genomic_DNA"/>
</dbReference>
<gene>
    <name evidence="1" type="ORF">PROPAUS_1307</name>
</gene>
<accession>A0A383S5X7</accession>
<reference evidence="2" key="1">
    <citation type="submission" date="2018-08" db="EMBL/GenBank/DDBJ databases">
        <authorList>
            <person name="Hornung B."/>
        </authorList>
    </citation>
    <scope>NUCLEOTIDE SEQUENCE [LARGE SCALE GENOMIC DNA]</scope>
</reference>